<dbReference type="AlphaFoldDB" id="U5CZU9"/>
<evidence type="ECO:0000256" key="1">
    <source>
        <dbReference type="ARBA" id="ARBA00004123"/>
    </source>
</evidence>
<dbReference type="SMART" id="SM00657">
    <property type="entry name" value="RPOL4c"/>
    <property type="match status" value="1"/>
</dbReference>
<organism evidence="8 9">
    <name type="scientific">Amborella trichopoda</name>
    <dbReference type="NCBI Taxonomy" id="13333"/>
    <lineage>
        <taxon>Eukaryota</taxon>
        <taxon>Viridiplantae</taxon>
        <taxon>Streptophyta</taxon>
        <taxon>Embryophyta</taxon>
        <taxon>Tracheophyta</taxon>
        <taxon>Spermatophyta</taxon>
        <taxon>Magnoliopsida</taxon>
        <taxon>Amborellales</taxon>
        <taxon>Amborellaceae</taxon>
        <taxon>Amborella</taxon>
    </lineage>
</organism>
<gene>
    <name evidence="8" type="ORF">AMTR_s00048p00224860</name>
</gene>
<dbReference type="InterPro" id="IPR005574">
    <property type="entry name" value="Rpb4/RPC9"/>
</dbReference>
<evidence type="ECO:0000313" key="9">
    <source>
        <dbReference type="Proteomes" id="UP000017836"/>
    </source>
</evidence>
<dbReference type="Pfam" id="PF03874">
    <property type="entry name" value="RNA_pol_Rpb4"/>
    <property type="match status" value="1"/>
</dbReference>
<dbReference type="HOGENOM" id="CLU_092529_4_0_1"/>
<dbReference type="GO" id="GO:0000166">
    <property type="term" value="F:nucleotide binding"/>
    <property type="evidence" value="ECO:0007669"/>
    <property type="project" value="InterPro"/>
</dbReference>
<dbReference type="InterPro" id="IPR010997">
    <property type="entry name" value="HRDC-like_sf"/>
</dbReference>
<evidence type="ECO:0000256" key="3">
    <source>
        <dbReference type="ARBA" id="ARBA00016672"/>
    </source>
</evidence>
<protein>
    <recommendedName>
        <fullName evidence="3">DNA-directed RNA polymerase III subunit RPC9</fullName>
    </recommendedName>
</protein>
<keyword evidence="9" id="KW-1185">Reference proteome</keyword>
<dbReference type="InterPro" id="IPR006590">
    <property type="entry name" value="RNA_pol_Rpb4/RPC9_core"/>
</dbReference>
<keyword evidence="5" id="KW-0804">Transcription</keyword>
<dbReference type="SUPFAM" id="SSF47819">
    <property type="entry name" value="HRDC-like"/>
    <property type="match status" value="1"/>
</dbReference>
<dbReference type="GO" id="GO:0005666">
    <property type="term" value="C:RNA polymerase III complex"/>
    <property type="evidence" value="ECO:0000318"/>
    <property type="project" value="GO_Central"/>
</dbReference>
<accession>U5CZU9</accession>
<dbReference type="EMBL" id="KI392502">
    <property type="protein sequence ID" value="ERN15694.1"/>
    <property type="molecule type" value="Genomic_DNA"/>
</dbReference>
<dbReference type="PANTHER" id="PTHR15561">
    <property type="entry name" value="CALCITONIN GENE-RELATED PEPTIDE-RECEPTOR COMPONENT PROTEIN"/>
    <property type="match status" value="1"/>
</dbReference>
<keyword evidence="6" id="KW-0539">Nucleus</keyword>
<dbReference type="GO" id="GO:0006384">
    <property type="term" value="P:transcription initiation at RNA polymerase III promoter"/>
    <property type="evidence" value="ECO:0000318"/>
    <property type="project" value="GO_Central"/>
</dbReference>
<evidence type="ECO:0000313" key="8">
    <source>
        <dbReference type="EMBL" id="ERN15694.1"/>
    </source>
</evidence>
<evidence type="ECO:0000256" key="6">
    <source>
        <dbReference type="ARBA" id="ARBA00023242"/>
    </source>
</evidence>
<dbReference type="InterPro" id="IPR038324">
    <property type="entry name" value="Rpb4/RPC9_sf"/>
</dbReference>
<dbReference type="PANTHER" id="PTHR15561:SF0">
    <property type="entry name" value="DNA-DIRECTED RNA POLYMERASE III SUBUNIT RPC9"/>
    <property type="match status" value="1"/>
</dbReference>
<comment type="subcellular location">
    <subcellularLocation>
        <location evidence="1">Nucleus</location>
    </subcellularLocation>
</comment>
<dbReference type="InterPro" id="IPR038846">
    <property type="entry name" value="RPC9"/>
</dbReference>
<sequence length="154" mass="17349">MHTYYFRDEQKALVMFRCTTISYAYARIEANAGNLTNFEVLDFLRSRGATKLGSAAPSECKVFDYLEQTAAANQSRESIAEFLKRSEKYDLTKAEKLQTINLRPTTPVAVYVIIEECGQRFDDEQVSEFAEMVEEVLPGPPANSGAMEVDQPSQ</sequence>
<dbReference type="eggNOG" id="KOG4168">
    <property type="taxonomic scope" value="Eukaryota"/>
</dbReference>
<keyword evidence="4" id="KW-0240">DNA-directed RNA polymerase</keyword>
<evidence type="ECO:0000256" key="2">
    <source>
        <dbReference type="ARBA" id="ARBA00006898"/>
    </source>
</evidence>
<evidence type="ECO:0000256" key="4">
    <source>
        <dbReference type="ARBA" id="ARBA00022478"/>
    </source>
</evidence>
<comment type="similarity">
    <text evidence="2">Belongs to the eukaryotic RPC9 RNA polymerase subunit family.</text>
</comment>
<dbReference type="Gene3D" id="1.20.1250.40">
    <property type="match status" value="1"/>
</dbReference>
<feature type="domain" description="RNA polymerase Rpb4/RPC9 core" evidence="7">
    <location>
        <begin position="27"/>
        <end position="140"/>
    </location>
</feature>
<evidence type="ECO:0000259" key="7">
    <source>
        <dbReference type="SMART" id="SM00657"/>
    </source>
</evidence>
<dbReference type="OMA" id="VMIINLR"/>
<evidence type="ECO:0000256" key="5">
    <source>
        <dbReference type="ARBA" id="ARBA00023163"/>
    </source>
</evidence>
<reference evidence="9" key="1">
    <citation type="journal article" date="2013" name="Science">
        <title>The Amborella genome and the evolution of flowering plants.</title>
        <authorList>
            <consortium name="Amborella Genome Project"/>
        </authorList>
    </citation>
    <scope>NUCLEOTIDE SEQUENCE [LARGE SCALE GENOMIC DNA]</scope>
</reference>
<dbReference type="STRING" id="13333.U5CZU9"/>
<proteinExistence type="inferred from homology"/>
<dbReference type="Proteomes" id="UP000017836">
    <property type="component" value="Unassembled WGS sequence"/>
</dbReference>
<dbReference type="Gramene" id="ERN15694">
    <property type="protein sequence ID" value="ERN15694"/>
    <property type="gene ID" value="AMTR_s00048p00224860"/>
</dbReference>
<name>U5CZU9_AMBTC</name>